<evidence type="ECO:0000313" key="2">
    <source>
        <dbReference type="Proteomes" id="UP000772196"/>
    </source>
</evidence>
<dbReference type="Proteomes" id="UP000772196">
    <property type="component" value="Unassembled WGS sequence"/>
</dbReference>
<organism evidence="1 2">
    <name type="scientific">Streptomyces physcomitrii</name>
    <dbReference type="NCBI Taxonomy" id="2724184"/>
    <lineage>
        <taxon>Bacteria</taxon>
        <taxon>Bacillati</taxon>
        <taxon>Actinomycetota</taxon>
        <taxon>Actinomycetes</taxon>
        <taxon>Kitasatosporales</taxon>
        <taxon>Streptomycetaceae</taxon>
        <taxon>Streptomyces</taxon>
    </lineage>
</organism>
<evidence type="ECO:0000313" key="1">
    <source>
        <dbReference type="EMBL" id="NKI41339.1"/>
    </source>
</evidence>
<reference evidence="1 2" key="1">
    <citation type="submission" date="2020-04" db="EMBL/GenBank/DDBJ databases">
        <title>Phylogenetic Diversity and Antibacterial Activity against Ralstonia solanacearum of Endophytic Actinomycete Isolated from Moss.</title>
        <authorList>
            <person name="Zhuang X."/>
        </authorList>
    </citation>
    <scope>NUCLEOTIDE SEQUENCE [LARGE SCALE GENOMIC DNA]</scope>
    <source>
        <strain evidence="1 2">LD120</strain>
    </source>
</reference>
<keyword evidence="2" id="KW-1185">Reference proteome</keyword>
<dbReference type="EMBL" id="JAAWWP010000004">
    <property type="protein sequence ID" value="NKI41339.1"/>
    <property type="molecule type" value="Genomic_DNA"/>
</dbReference>
<dbReference type="InterPro" id="IPR019587">
    <property type="entry name" value="Polyketide_cyclase/dehydratase"/>
</dbReference>
<comment type="caution">
    <text evidence="1">The sequence shown here is derived from an EMBL/GenBank/DDBJ whole genome shotgun (WGS) entry which is preliminary data.</text>
</comment>
<protein>
    <submittedName>
        <fullName evidence="1">SRPBCC family protein</fullName>
    </submittedName>
</protein>
<accession>A0ABX1H225</accession>
<proteinExistence type="predicted"/>
<dbReference type="InterPro" id="IPR023393">
    <property type="entry name" value="START-like_dom_sf"/>
</dbReference>
<sequence length="173" mass="19346">MPRTFTVSDSIVIALDPGEVYEQISDPRRMASWSPENQGATLGEGWGQGTRVGLRFAGHNKRGGVKWTTQCVVTAAEPGERFAFRVRAFGPRRLALPSRIASWEYRFEAVDGGTQVTETWTDDRRSWPDFLANGFDKAVTRGKVFADFQRGNIRHTLATLKRQLERGGATRGE</sequence>
<gene>
    <name evidence="1" type="ORF">HFV08_08830</name>
</gene>
<dbReference type="CDD" id="cd07812">
    <property type="entry name" value="SRPBCC"/>
    <property type="match status" value="1"/>
</dbReference>
<name>A0ABX1H225_9ACTN</name>
<dbReference type="SUPFAM" id="SSF55961">
    <property type="entry name" value="Bet v1-like"/>
    <property type="match status" value="1"/>
</dbReference>
<dbReference type="Gene3D" id="3.30.530.20">
    <property type="match status" value="1"/>
</dbReference>
<dbReference type="Pfam" id="PF10604">
    <property type="entry name" value="Polyketide_cyc2"/>
    <property type="match status" value="1"/>
</dbReference>
<dbReference type="RefSeq" id="WP_168537590.1">
    <property type="nucleotide sequence ID" value="NZ_JAAWWP010000004.1"/>
</dbReference>